<dbReference type="Proteomes" id="UP000290819">
    <property type="component" value="Unassembled WGS sequence"/>
</dbReference>
<evidence type="ECO:0000259" key="2">
    <source>
        <dbReference type="PROSITE" id="PS50011"/>
    </source>
</evidence>
<dbReference type="PROSITE" id="PS50965">
    <property type="entry name" value="NERD"/>
    <property type="match status" value="1"/>
</dbReference>
<dbReference type="EMBL" id="MZXW01000004">
    <property type="protein sequence ID" value="RXT54139.1"/>
    <property type="molecule type" value="Genomic_DNA"/>
</dbReference>
<dbReference type="InterPro" id="IPR011528">
    <property type="entry name" value="NERD"/>
</dbReference>
<feature type="domain" description="Protein kinase" evidence="2">
    <location>
        <begin position="511"/>
        <end position="822"/>
    </location>
</feature>
<dbReference type="InterPro" id="IPR041677">
    <property type="entry name" value="DNA2/NAM7_AAA_11"/>
</dbReference>
<feature type="domain" description="NERD" evidence="3">
    <location>
        <begin position="8"/>
        <end position="120"/>
    </location>
</feature>
<dbReference type="GO" id="GO:0004386">
    <property type="term" value="F:helicase activity"/>
    <property type="evidence" value="ECO:0007669"/>
    <property type="project" value="InterPro"/>
</dbReference>
<name>A0A4V1P8C5_9BRAD</name>
<gene>
    <name evidence="4" type="ORF">B5V03_01390</name>
</gene>
<evidence type="ECO:0000313" key="4">
    <source>
        <dbReference type="EMBL" id="RXT54139.1"/>
    </source>
</evidence>
<dbReference type="InterPro" id="IPR045055">
    <property type="entry name" value="DNA2/NAM7-like"/>
</dbReference>
<dbReference type="Gene3D" id="3.40.50.300">
    <property type="entry name" value="P-loop containing nucleotide triphosphate hydrolases"/>
    <property type="match status" value="2"/>
</dbReference>
<dbReference type="InterPro" id="IPR008271">
    <property type="entry name" value="Ser/Thr_kinase_AS"/>
</dbReference>
<dbReference type="GO" id="GO:0004672">
    <property type="term" value="F:protein kinase activity"/>
    <property type="evidence" value="ECO:0007669"/>
    <property type="project" value="InterPro"/>
</dbReference>
<dbReference type="InterPro" id="IPR041679">
    <property type="entry name" value="DNA2/NAM7-like_C"/>
</dbReference>
<dbReference type="Pfam" id="PF13087">
    <property type="entry name" value="AAA_12"/>
    <property type="match status" value="1"/>
</dbReference>
<dbReference type="PANTHER" id="PTHR10887">
    <property type="entry name" value="DNA2/NAM7 HELICASE FAMILY"/>
    <property type="match status" value="1"/>
</dbReference>
<accession>A0A4V1P8C5</accession>
<dbReference type="InterPro" id="IPR000719">
    <property type="entry name" value="Prot_kinase_dom"/>
</dbReference>
<dbReference type="PANTHER" id="PTHR10887:SF495">
    <property type="entry name" value="HELICASE SENATAXIN ISOFORM X1-RELATED"/>
    <property type="match status" value="1"/>
</dbReference>
<dbReference type="InterPro" id="IPR027417">
    <property type="entry name" value="P-loop_NTPase"/>
</dbReference>
<protein>
    <submittedName>
        <fullName evidence="4">Uncharacterized protein</fullName>
    </submittedName>
</protein>
<proteinExistence type="predicted"/>
<keyword evidence="5" id="KW-1185">Reference proteome</keyword>
<evidence type="ECO:0000313" key="5">
    <source>
        <dbReference type="Proteomes" id="UP000290819"/>
    </source>
</evidence>
<dbReference type="SUPFAM" id="SSF56112">
    <property type="entry name" value="Protein kinase-like (PK-like)"/>
    <property type="match status" value="2"/>
</dbReference>
<sequence>MEIRNQGRGVHAREIPGLAKLRGLPHEWYAFTNLELSIGPGQYREIDIVMVIEDRVLLVDLKDWNGRITSGDGRWYLGDRDMGISPVEKIRGNARKVAEIFKTHLRNSKERHSSTQPKLLPPLFQGIVVQSGKAPLDEIAGNETNGAFMLDEFVSFVRDANLRSKRLNVPQFIDKEIPLTGNNSLWRTVFERFFNAAGGQFKPGKRRYGSYRAVSDQPTFKHSSDAYAEFEVEDENAGNAKGLLRRWDFSKLEGRFQTETGRNEIAGRERKVIAYLNDRNPNIGTMVLQPKVDDVERSVGYWEIFETRRRLKRLPDFVASEALHLSKTNRIELVRQFLARVKAIHEQSAAHLDLGPHSVWLEAPSMVRISHLLAARFPDVESLGEHRYKFLSAARTPEDVAGQTSDPRSKDCFLAGIVAHQLLFNVTPATENADHPPAWDSSVDESNTFPALHGWFGKSLSWNSGERFVDAGVMLDAFNLACTESPSSGEVLARLESFRSWKTQRQVFSDLPCEREISVDDNREIWLSKHEGRPVLVKMWKRAAWGDQQTELPRLLDFLDKAETLRLSPPPGCVPIRKVCWMPDAIVLLRDWIDVSTLAEVIEAKTGALASETGSVRLLKQLSELVVTLHKSGIAHGDLKPSNVLVSTDGEAAPLLIDYIDFSAGPDGDIVSNAYAPIAGGDRFCRDRFAVTKIAEEVFGACGIKGMRAIDIEKAIRSCRIGPPENATLLPLIDSFETILAPSANVARPKLTLSIKNAEVGPLLSDEGVFGLRFAKGSPILFIRGASEEIGIRLNDQGRPTVAWRKSLEQKQISSISRHEFARIELDVEVRSSTHIDLSEANLVLDDARFREAWHARTKGDDATTGVAEEGAEAVDASGDFAEDALAEAVEGEHPVDEVAVPVLWRALITAEEELTIEGTTAGDSAFRRDRARHLARFELEQGTLDFNREDMVFVERLGRKGTWRELGLLDIERSTPSLISIDASRRNPDARDGLIADETRLRFKSHFETTSRTRREAATTRILSRQSAVPDLIDHFDPQCLSSPSVHPKIVEADEIKSLYGLNDTQAEAFEHLTRVQPVGLLQGPPGTGKTRFIGALVHFALTRKLARNVLVASQSNDAVNNAAEAILALFDPNDGQPSIVRVGQEGSVSERLLPHHSGRVEASFKHRLEADLKSRMRLIGSTLGISSAASDQLTFVNHTVRPVVERYQELLRSGLGSEDNRLRGLRQTMVRMGAKIGLADRDVESGLGENHLLESMVRHVALEHSITNYDALGRFGSVTKLARDFCGSVSTRERSFETFLAGTRQIVAGTCVGLGRSSLGLTKTPFDLVVVDEAARCTASELAVPLQSGRWIVLVGDQAQLEPQHKPEVVREVAATTNLSKRDIMRSDFERMFLSGYGRKAGRQLTQQYRMLAPIGRMVSASFYSQALTHERSKPIIDPSAYPESLGKVVTWVATDSGRARSYQKPDPDGGSSLINPVEADAILALLKLWDAHRPFRAYLDRQDPRAHTIGIVCMYAAQRDLIRHRLRIAGLSEPMRSNIVVGTVDSYQGKQNPIVILSLVRNNDDGQVEFGRATIKQGFMARPNRINVAISRAMDRLIVVGARSRWPTGGPMHRVADAFARELQTNHARLLDAARLGGDISSRREHQRKPGHSKKRKMAKHDRK</sequence>
<reference evidence="4 5" key="1">
    <citation type="submission" date="2017-03" db="EMBL/GenBank/DDBJ databases">
        <authorList>
            <person name="Safronova V.I."/>
            <person name="Sazanova A.L."/>
            <person name="Chirak E.R."/>
        </authorList>
    </citation>
    <scope>NUCLEOTIDE SEQUENCE [LARGE SCALE GENOMIC DNA]</scope>
    <source>
        <strain evidence="4 5">Opo-243</strain>
    </source>
</reference>
<dbReference type="Pfam" id="PF08378">
    <property type="entry name" value="NERD"/>
    <property type="match status" value="1"/>
</dbReference>
<dbReference type="PROSITE" id="PS50011">
    <property type="entry name" value="PROTEIN_KINASE_DOM"/>
    <property type="match status" value="1"/>
</dbReference>
<dbReference type="SUPFAM" id="SSF52540">
    <property type="entry name" value="P-loop containing nucleoside triphosphate hydrolases"/>
    <property type="match status" value="1"/>
</dbReference>
<dbReference type="InterPro" id="IPR047187">
    <property type="entry name" value="SF1_C_Upf1"/>
</dbReference>
<dbReference type="GO" id="GO:0005524">
    <property type="term" value="F:ATP binding"/>
    <property type="evidence" value="ECO:0007669"/>
    <property type="project" value="InterPro"/>
</dbReference>
<dbReference type="Pfam" id="PF06293">
    <property type="entry name" value="Kdo"/>
    <property type="match status" value="1"/>
</dbReference>
<organism evidence="4 5">
    <name type="scientific">Bradyrhizobium betae</name>
    <dbReference type="NCBI Taxonomy" id="244734"/>
    <lineage>
        <taxon>Bacteria</taxon>
        <taxon>Pseudomonadati</taxon>
        <taxon>Pseudomonadota</taxon>
        <taxon>Alphaproteobacteria</taxon>
        <taxon>Hyphomicrobiales</taxon>
        <taxon>Nitrobacteraceae</taxon>
        <taxon>Bradyrhizobium</taxon>
    </lineage>
</organism>
<evidence type="ECO:0000259" key="3">
    <source>
        <dbReference type="PROSITE" id="PS50965"/>
    </source>
</evidence>
<dbReference type="Gene3D" id="1.10.510.10">
    <property type="entry name" value="Transferase(Phosphotransferase) domain 1"/>
    <property type="match status" value="2"/>
</dbReference>
<dbReference type="RefSeq" id="WP_129267481.1">
    <property type="nucleotide sequence ID" value="NZ_MZXW01000004.1"/>
</dbReference>
<dbReference type="OrthoDB" id="9757917at2"/>
<dbReference type="InterPro" id="IPR011009">
    <property type="entry name" value="Kinase-like_dom_sf"/>
</dbReference>
<dbReference type="PROSITE" id="PS00108">
    <property type="entry name" value="PROTEIN_KINASE_ST"/>
    <property type="match status" value="1"/>
</dbReference>
<comment type="caution">
    <text evidence="4">The sequence shown here is derived from an EMBL/GenBank/DDBJ whole genome shotgun (WGS) entry which is preliminary data.</text>
</comment>
<feature type="compositionally biased region" description="Basic residues" evidence="1">
    <location>
        <begin position="1648"/>
        <end position="1667"/>
    </location>
</feature>
<evidence type="ECO:0000256" key="1">
    <source>
        <dbReference type="SAM" id="MobiDB-lite"/>
    </source>
</evidence>
<dbReference type="CDD" id="cd18808">
    <property type="entry name" value="SF1_C_Upf1"/>
    <property type="match status" value="1"/>
</dbReference>
<dbReference type="Pfam" id="PF13086">
    <property type="entry name" value="AAA_11"/>
    <property type="match status" value="1"/>
</dbReference>
<feature type="region of interest" description="Disordered" evidence="1">
    <location>
        <begin position="1637"/>
        <end position="1667"/>
    </location>
</feature>